<evidence type="ECO:0000256" key="1">
    <source>
        <dbReference type="ARBA" id="ARBA00023002"/>
    </source>
</evidence>
<dbReference type="InterPro" id="IPR016161">
    <property type="entry name" value="Ald_DH/histidinol_DH"/>
</dbReference>
<dbReference type="Pfam" id="PF00171">
    <property type="entry name" value="Aldedh"/>
    <property type="match status" value="1"/>
</dbReference>
<dbReference type="Proteomes" id="UP000044841">
    <property type="component" value="Unassembled WGS sequence"/>
</dbReference>
<dbReference type="InterPro" id="IPR015590">
    <property type="entry name" value="Aldehyde_DH_dom"/>
</dbReference>
<dbReference type="EMBL" id="CYGV01001939">
    <property type="protein sequence ID" value="CUA78005.1"/>
    <property type="molecule type" value="Genomic_DNA"/>
</dbReference>
<organism evidence="3 4">
    <name type="scientific">Rhizoctonia solani</name>
    <dbReference type="NCBI Taxonomy" id="456999"/>
    <lineage>
        <taxon>Eukaryota</taxon>
        <taxon>Fungi</taxon>
        <taxon>Dikarya</taxon>
        <taxon>Basidiomycota</taxon>
        <taxon>Agaricomycotina</taxon>
        <taxon>Agaricomycetes</taxon>
        <taxon>Cantharellales</taxon>
        <taxon>Ceratobasidiaceae</taxon>
        <taxon>Rhizoctonia</taxon>
    </lineage>
</organism>
<dbReference type="InterPro" id="IPR050740">
    <property type="entry name" value="Aldehyde_DH_Superfamily"/>
</dbReference>
<proteinExistence type="predicted"/>
<dbReference type="PANTHER" id="PTHR43353:SF5">
    <property type="entry name" value="SUCCINATE-SEMIALDEHYDE DEHYDROGENASE, MITOCHONDRIAL"/>
    <property type="match status" value="1"/>
</dbReference>
<dbReference type="GO" id="GO:0009450">
    <property type="term" value="P:gamma-aminobutyric acid catabolic process"/>
    <property type="evidence" value="ECO:0007669"/>
    <property type="project" value="TreeGrafter"/>
</dbReference>
<evidence type="ECO:0000259" key="2">
    <source>
        <dbReference type="Pfam" id="PF00171"/>
    </source>
</evidence>
<evidence type="ECO:0000313" key="3">
    <source>
        <dbReference type="EMBL" id="CUA78005.1"/>
    </source>
</evidence>
<dbReference type="SUPFAM" id="SSF53720">
    <property type="entry name" value="ALDH-like"/>
    <property type="match status" value="1"/>
</dbReference>
<name>A0A0K6GHM9_9AGAM</name>
<reference evidence="3 4" key="1">
    <citation type="submission" date="2015-07" db="EMBL/GenBank/DDBJ databases">
        <authorList>
            <person name="Noorani M."/>
        </authorList>
    </citation>
    <scope>NUCLEOTIDE SEQUENCE [LARGE SCALE GENOMIC DNA]</scope>
    <source>
        <strain evidence="3">BBA 69670</strain>
    </source>
</reference>
<accession>A0A0K6GHM9</accession>
<dbReference type="PANTHER" id="PTHR43353">
    <property type="entry name" value="SUCCINATE-SEMIALDEHYDE DEHYDROGENASE, MITOCHONDRIAL"/>
    <property type="match status" value="1"/>
</dbReference>
<evidence type="ECO:0000313" key="4">
    <source>
        <dbReference type="Proteomes" id="UP000044841"/>
    </source>
</evidence>
<dbReference type="InterPro" id="IPR016162">
    <property type="entry name" value="Ald_DH_N"/>
</dbReference>
<dbReference type="Gene3D" id="3.40.605.10">
    <property type="entry name" value="Aldehyde Dehydrogenase, Chain A, domain 1"/>
    <property type="match status" value="1"/>
</dbReference>
<keyword evidence="4" id="KW-1185">Reference proteome</keyword>
<dbReference type="GO" id="GO:0004777">
    <property type="term" value="F:succinate-semialdehyde dehydrogenase (NAD+) activity"/>
    <property type="evidence" value="ECO:0007669"/>
    <property type="project" value="TreeGrafter"/>
</dbReference>
<sequence>MLRFARGRSALRTSAAARHHFPVISLRFNPVLFVRMASNSTNFSAVKDQGLLKYQAFIAGQWVDAKDGAKIKVTNPATGEVLGTVPELGVEDTKKAIEVADEAFKTWSKTTAKVFIGQMFA</sequence>
<keyword evidence="1" id="KW-0560">Oxidoreductase</keyword>
<protein>
    <recommendedName>
        <fullName evidence="2">Aldehyde dehydrogenase domain-containing protein</fullName>
    </recommendedName>
</protein>
<feature type="domain" description="Aldehyde dehydrogenase" evidence="2">
    <location>
        <begin position="62"/>
        <end position="113"/>
    </location>
</feature>
<gene>
    <name evidence="3" type="ORF">RSOLAG22IIIB_12974</name>
</gene>
<dbReference type="AlphaFoldDB" id="A0A0K6GHM9"/>